<dbReference type="RefSeq" id="WP_215235160.1">
    <property type="nucleotide sequence ID" value="NZ_CAJRAU010000005.1"/>
</dbReference>
<protein>
    <submittedName>
        <fullName evidence="2">Uncharacterized protein</fullName>
    </submittedName>
</protein>
<feature type="chain" id="PRO_5046412872" evidence="1">
    <location>
        <begin position="20"/>
        <end position="132"/>
    </location>
</feature>
<keyword evidence="1" id="KW-0732">Signal</keyword>
<sequence>MKTIKLLIFLALFSFQAEATGYVHNMFVAHRKLQSGKEVVNEKIATKKGKSAIKISKPAVQAKQNASFLNASLSTQVAESATLNERILEEGPASFFDSEKSENSDKSIVHKLIGAFRCMLYAFVGLTPVSNS</sequence>
<accession>A0ABN7RG32</accession>
<organism evidence="2 3">
    <name type="scientific">Dyadobacter linearis</name>
    <dbReference type="NCBI Taxonomy" id="2823330"/>
    <lineage>
        <taxon>Bacteria</taxon>
        <taxon>Pseudomonadati</taxon>
        <taxon>Bacteroidota</taxon>
        <taxon>Cytophagia</taxon>
        <taxon>Cytophagales</taxon>
        <taxon>Spirosomataceae</taxon>
        <taxon>Dyadobacter</taxon>
    </lineage>
</organism>
<evidence type="ECO:0000313" key="2">
    <source>
        <dbReference type="EMBL" id="CAG5071901.1"/>
    </source>
</evidence>
<dbReference type="Proteomes" id="UP000679725">
    <property type="component" value="Unassembled WGS sequence"/>
</dbReference>
<evidence type="ECO:0000256" key="1">
    <source>
        <dbReference type="SAM" id="SignalP"/>
    </source>
</evidence>
<proteinExistence type="predicted"/>
<evidence type="ECO:0000313" key="3">
    <source>
        <dbReference type="Proteomes" id="UP000679725"/>
    </source>
</evidence>
<keyword evidence="3" id="KW-1185">Reference proteome</keyword>
<comment type="caution">
    <text evidence="2">The sequence shown here is derived from an EMBL/GenBank/DDBJ whole genome shotgun (WGS) entry which is preliminary data.</text>
</comment>
<feature type="signal peptide" evidence="1">
    <location>
        <begin position="1"/>
        <end position="19"/>
    </location>
</feature>
<dbReference type="EMBL" id="CAJRAU010000005">
    <property type="protein sequence ID" value="CAG5071901.1"/>
    <property type="molecule type" value="Genomic_DNA"/>
</dbReference>
<reference evidence="2 3" key="1">
    <citation type="submission" date="2021-04" db="EMBL/GenBank/DDBJ databases">
        <authorList>
            <person name="Rodrigo-Torres L."/>
            <person name="Arahal R. D."/>
            <person name="Lucena T."/>
        </authorList>
    </citation>
    <scope>NUCLEOTIDE SEQUENCE [LARGE SCALE GENOMIC DNA]</scope>
    <source>
        <strain evidence="2 3">CECT 9623</strain>
    </source>
</reference>
<name>A0ABN7RG32_9BACT</name>
<gene>
    <name evidence="2" type="ORF">DYBT9623_03877</name>
</gene>